<dbReference type="InterPro" id="IPR045061">
    <property type="entry name" value="FtsZ/CetZ"/>
</dbReference>
<reference evidence="4 5" key="1">
    <citation type="submission" date="2014-06" db="EMBL/GenBank/DDBJ databases">
        <authorList>
            <person name="Ngugi D.K."/>
            <person name="Blom J."/>
            <person name="Alam I."/>
            <person name="Rashid M."/>
            <person name="Ba Alawi W."/>
            <person name="Zhang G."/>
            <person name="Hikmawan T."/>
            <person name="Guan Y."/>
            <person name="Antunes A."/>
            <person name="Siam R."/>
            <person name="ElDorry H."/>
            <person name="Bajic V."/>
            <person name="Stingl U."/>
        </authorList>
    </citation>
    <scope>NUCLEOTIDE SEQUENCE [LARGE SCALE GENOMIC DNA]</scope>
    <source>
        <strain evidence="4">SCGC AAA799-N04</strain>
    </source>
</reference>
<feature type="domain" description="Tubulin/FtsZ GTPase" evidence="3">
    <location>
        <begin position="8"/>
        <end position="191"/>
    </location>
</feature>
<sequence length="316" mass="34157">MSFQVKEPVLVIGLGGAGSKLAIKAKDSLNSDCLLISNDSKDFIEQVPSVHVSTDSVVNPSMQLIRGSTYNVSEEIKSKISGYSTVVMMSNLAGKAGSAIAPVVSEMCKEANTGLISFAIMPFKYEKDRIFNSGVSLKRVRENSECTVVLDNDSLLESNPDLTPKACYDIANSAIMHVVESLGASEMPSETNILTTSKQGQDIEESLRDSLKMLYENAPPNAVKRSMLYVVGGSNIPVGVLNSITNLTSGILNESNSQIDMTSESEESKVVMLSSIQGMTKFDNYDPLGMIPQEDTLDWSTPDCSIDCELDLPQLE</sequence>
<dbReference type="GO" id="GO:0005525">
    <property type="term" value="F:GTP binding"/>
    <property type="evidence" value="ECO:0007669"/>
    <property type="project" value="UniProtKB-KW"/>
</dbReference>
<dbReference type="GO" id="GO:0005737">
    <property type="term" value="C:cytoplasm"/>
    <property type="evidence" value="ECO:0007669"/>
    <property type="project" value="TreeGrafter"/>
</dbReference>
<gene>
    <name evidence="4" type="primary">ftsZ2</name>
    <name evidence="4" type="ORF">AAA799N04_00566</name>
</gene>
<dbReference type="Proteomes" id="UP000028059">
    <property type="component" value="Unassembled WGS sequence"/>
</dbReference>
<keyword evidence="5" id="KW-1185">Reference proteome</keyword>
<proteinExistence type="predicted"/>
<evidence type="ECO:0000256" key="1">
    <source>
        <dbReference type="ARBA" id="ARBA00022741"/>
    </source>
</evidence>
<keyword evidence="2" id="KW-0342">GTP-binding</keyword>
<comment type="caution">
    <text evidence="4">The sequence shown here is derived from an EMBL/GenBank/DDBJ whole genome shotgun (WGS) entry which is preliminary data.</text>
</comment>
<keyword evidence="1" id="KW-0547">Nucleotide-binding</keyword>
<dbReference type="AlphaFoldDB" id="A0A081RNX3"/>
<dbReference type="GO" id="GO:0003924">
    <property type="term" value="F:GTPase activity"/>
    <property type="evidence" value="ECO:0007669"/>
    <property type="project" value="InterPro"/>
</dbReference>
<dbReference type="InterPro" id="IPR036525">
    <property type="entry name" value="Tubulin/FtsZ_GTPase_sf"/>
</dbReference>
<name>A0A081RNX3_9ARCH</name>
<evidence type="ECO:0000256" key="2">
    <source>
        <dbReference type="ARBA" id="ARBA00023134"/>
    </source>
</evidence>
<accession>A0A081RNX3</accession>
<dbReference type="SMART" id="SM00864">
    <property type="entry name" value="Tubulin"/>
    <property type="match status" value="1"/>
</dbReference>
<dbReference type="GO" id="GO:0032153">
    <property type="term" value="C:cell division site"/>
    <property type="evidence" value="ECO:0007669"/>
    <property type="project" value="TreeGrafter"/>
</dbReference>
<dbReference type="PATRIC" id="fig|1502293.3.peg.536"/>
<protein>
    <submittedName>
        <fullName evidence="4">Cell division protein FtsZ 2</fullName>
    </submittedName>
</protein>
<dbReference type="PANTHER" id="PTHR30314">
    <property type="entry name" value="CELL DIVISION PROTEIN FTSZ-RELATED"/>
    <property type="match status" value="1"/>
</dbReference>
<dbReference type="InterPro" id="IPR003008">
    <property type="entry name" value="Tubulin_FtsZ_GTPase"/>
</dbReference>
<dbReference type="Gene3D" id="3.40.50.1440">
    <property type="entry name" value="Tubulin/FtsZ, GTPase domain"/>
    <property type="match status" value="1"/>
</dbReference>
<keyword evidence="4" id="KW-0131">Cell cycle</keyword>
<organism evidence="4 5">
    <name type="scientific">Marine Group I thaumarchaeote SCGC AAA799-N04</name>
    <dbReference type="NCBI Taxonomy" id="1502293"/>
    <lineage>
        <taxon>Archaea</taxon>
        <taxon>Nitrososphaerota</taxon>
        <taxon>Marine Group I</taxon>
    </lineage>
</organism>
<keyword evidence="4" id="KW-0132">Cell division</keyword>
<dbReference type="SUPFAM" id="SSF52490">
    <property type="entry name" value="Tubulin nucleotide-binding domain-like"/>
    <property type="match status" value="1"/>
</dbReference>
<dbReference type="PANTHER" id="PTHR30314:SF3">
    <property type="entry name" value="MITOCHONDRIAL DIVISION PROTEIN FSZA"/>
    <property type="match status" value="1"/>
</dbReference>
<dbReference type="Pfam" id="PF00091">
    <property type="entry name" value="Tubulin"/>
    <property type="match status" value="1"/>
</dbReference>
<evidence type="ECO:0000313" key="5">
    <source>
        <dbReference type="Proteomes" id="UP000028059"/>
    </source>
</evidence>
<evidence type="ECO:0000259" key="3">
    <source>
        <dbReference type="SMART" id="SM00864"/>
    </source>
</evidence>
<evidence type="ECO:0000313" key="4">
    <source>
        <dbReference type="EMBL" id="KEQ56896.1"/>
    </source>
</evidence>
<dbReference type="GO" id="GO:0051301">
    <property type="term" value="P:cell division"/>
    <property type="evidence" value="ECO:0007669"/>
    <property type="project" value="UniProtKB-KW"/>
</dbReference>
<dbReference type="EMBL" id="JOKN01000007">
    <property type="protein sequence ID" value="KEQ56896.1"/>
    <property type="molecule type" value="Genomic_DNA"/>
</dbReference>